<gene>
    <name evidence="1" type="ORF">L6164_007777</name>
</gene>
<name>A0ACB9PG39_BAUVA</name>
<evidence type="ECO:0000313" key="1">
    <source>
        <dbReference type="EMBL" id="KAI4346914.1"/>
    </source>
</evidence>
<dbReference type="Proteomes" id="UP000828941">
    <property type="component" value="Chromosome 4"/>
</dbReference>
<dbReference type="EMBL" id="CM039429">
    <property type="protein sequence ID" value="KAI4346914.1"/>
    <property type="molecule type" value="Genomic_DNA"/>
</dbReference>
<keyword evidence="2" id="KW-1185">Reference proteome</keyword>
<proteinExistence type="predicted"/>
<accession>A0ACB9PG39</accession>
<protein>
    <submittedName>
        <fullName evidence="1">Uncharacterized protein</fullName>
    </submittedName>
</protein>
<sequence length="351" mass="40031">MESSDEENHQVDMAQIQERILVEATNLMCQMVEPQFDKCPIEDLAEDQPLKVEAPQNMQPSEPEDRIEIPMQNPFPTHFPDGRLKSNLSVDMESFAKKMRNFETQNQLILLIQQRHNELDHYAKEISLYLQKGIGTVLAENLWDVAHSYSNRNKTEKYTSYRNIQELKTAASRVKRQKNISLKNNTFSSSSFGGKLHLPPLILNDSTVPILLNLVAYDMCPNFINKFEISSYVKLLDLLIDHPEDVKELRSSGVLHNSLGSDEEVVEIFNTISSGIVHNPTLYSGIRDEVENHYNNKLSIWMGDAYYTHLKSPWTIVALVAALTALVLTVRQTCKPLNLIQVSTKGHEHSN</sequence>
<reference evidence="1 2" key="1">
    <citation type="journal article" date="2022" name="DNA Res.">
        <title>Chromosomal-level genome assembly of the orchid tree Bauhinia variegata (Leguminosae; Cercidoideae) supports the allotetraploid origin hypothesis of Bauhinia.</title>
        <authorList>
            <person name="Zhong Y."/>
            <person name="Chen Y."/>
            <person name="Zheng D."/>
            <person name="Pang J."/>
            <person name="Liu Y."/>
            <person name="Luo S."/>
            <person name="Meng S."/>
            <person name="Qian L."/>
            <person name="Wei D."/>
            <person name="Dai S."/>
            <person name="Zhou R."/>
        </authorList>
    </citation>
    <scope>NUCLEOTIDE SEQUENCE [LARGE SCALE GENOMIC DNA]</scope>
    <source>
        <strain evidence="1">BV-YZ2020</strain>
    </source>
</reference>
<evidence type="ECO:0000313" key="2">
    <source>
        <dbReference type="Proteomes" id="UP000828941"/>
    </source>
</evidence>
<comment type="caution">
    <text evidence="1">The sequence shown here is derived from an EMBL/GenBank/DDBJ whole genome shotgun (WGS) entry which is preliminary data.</text>
</comment>
<organism evidence="1 2">
    <name type="scientific">Bauhinia variegata</name>
    <name type="common">Purple orchid tree</name>
    <name type="synonym">Phanera variegata</name>
    <dbReference type="NCBI Taxonomy" id="167791"/>
    <lineage>
        <taxon>Eukaryota</taxon>
        <taxon>Viridiplantae</taxon>
        <taxon>Streptophyta</taxon>
        <taxon>Embryophyta</taxon>
        <taxon>Tracheophyta</taxon>
        <taxon>Spermatophyta</taxon>
        <taxon>Magnoliopsida</taxon>
        <taxon>eudicotyledons</taxon>
        <taxon>Gunneridae</taxon>
        <taxon>Pentapetalae</taxon>
        <taxon>rosids</taxon>
        <taxon>fabids</taxon>
        <taxon>Fabales</taxon>
        <taxon>Fabaceae</taxon>
        <taxon>Cercidoideae</taxon>
        <taxon>Cercideae</taxon>
        <taxon>Bauhiniinae</taxon>
        <taxon>Bauhinia</taxon>
    </lineage>
</organism>